<feature type="domain" description="Acyl-CoA dehydrogenase/oxidase N-terminal" evidence="7">
    <location>
        <begin position="11"/>
        <end position="117"/>
    </location>
</feature>
<evidence type="ECO:0000256" key="1">
    <source>
        <dbReference type="ARBA" id="ARBA00001974"/>
    </source>
</evidence>
<dbReference type="RefSeq" id="WP_408338369.1">
    <property type="nucleotide sequence ID" value="NZ_JAQQCF010000022.1"/>
</dbReference>
<sequence length="406" mass="43681">MTMNPSHFDSMLADVARFVREEAMPRENEIEKADAVPADLVERMRELGYFGWSIPRDFGGAGLSTEQLVRGAFELSQASVAFRARVGTNTGIGSEALVADGTDAQKQHYLPRLASGELTGAFALTEADAGSDATALRTTARREGDHYILDGSKCFITNAPIADLFTVMARTDPATPGAGGISAFLVERGMPGLSTSAPYDKMGQAGSPVGDVVFNACRVPAANLIGGVEGQGFRTAMKVLNKQRIHLAALCTGPAMRMLEEAVAYTSKREQFGKPVAEFQLVQALIAECQTEIFAARSMILETARKRDAGEDVALEASMCKMFASEMCGRVADRAVQMLGGCGYLAGNAVERFYRDVRAFRIYEGTTQIHQLNIAKITLRRAAERDLAEQKDSKKDSVQAAAARAA</sequence>
<feature type="domain" description="Acyl-CoA oxidase/dehydrogenase middle" evidence="6">
    <location>
        <begin position="121"/>
        <end position="217"/>
    </location>
</feature>
<evidence type="ECO:0000313" key="8">
    <source>
        <dbReference type="EMBL" id="MFM0639732.1"/>
    </source>
</evidence>
<evidence type="ECO:0000256" key="3">
    <source>
        <dbReference type="ARBA" id="ARBA00022630"/>
    </source>
</evidence>
<dbReference type="Proteomes" id="UP001629432">
    <property type="component" value="Unassembled WGS sequence"/>
</dbReference>
<proteinExistence type="inferred from homology"/>
<keyword evidence="4" id="KW-0274">FAD</keyword>
<dbReference type="Pfam" id="PF02771">
    <property type="entry name" value="Acyl-CoA_dh_N"/>
    <property type="match status" value="1"/>
</dbReference>
<evidence type="ECO:0000259" key="5">
    <source>
        <dbReference type="Pfam" id="PF00441"/>
    </source>
</evidence>
<evidence type="ECO:0000313" key="9">
    <source>
        <dbReference type="Proteomes" id="UP001629432"/>
    </source>
</evidence>
<accession>A0ABW9DXN2</accession>
<dbReference type="Pfam" id="PF00441">
    <property type="entry name" value="Acyl-CoA_dh_1"/>
    <property type="match status" value="1"/>
</dbReference>
<comment type="caution">
    <text evidence="8">The sequence shown here is derived from an EMBL/GenBank/DDBJ whole genome shotgun (WGS) entry which is preliminary data.</text>
</comment>
<reference evidence="8 9" key="1">
    <citation type="journal article" date="2024" name="Chem. Sci.">
        <title>Discovery of megapolipeptins by genome mining of a Burkholderiales bacteria collection.</title>
        <authorList>
            <person name="Paulo B.S."/>
            <person name="Recchia M.J.J."/>
            <person name="Lee S."/>
            <person name="Fergusson C.H."/>
            <person name="Romanowski S.B."/>
            <person name="Hernandez A."/>
            <person name="Krull N."/>
            <person name="Liu D.Y."/>
            <person name="Cavanagh H."/>
            <person name="Bos A."/>
            <person name="Gray C.A."/>
            <person name="Murphy B.T."/>
            <person name="Linington R.G."/>
            <person name="Eustaquio A.S."/>
        </authorList>
    </citation>
    <scope>NUCLEOTIDE SEQUENCE [LARGE SCALE GENOMIC DNA]</scope>
    <source>
        <strain evidence="8 9">RL17-338-BIC-A</strain>
    </source>
</reference>
<evidence type="ECO:0000256" key="2">
    <source>
        <dbReference type="ARBA" id="ARBA00009347"/>
    </source>
</evidence>
<dbReference type="InterPro" id="IPR009100">
    <property type="entry name" value="AcylCoA_DH/oxidase_NM_dom_sf"/>
</dbReference>
<evidence type="ECO:0000259" key="6">
    <source>
        <dbReference type="Pfam" id="PF02770"/>
    </source>
</evidence>
<dbReference type="InterPro" id="IPR006089">
    <property type="entry name" value="Acyl-CoA_DH_CS"/>
</dbReference>
<dbReference type="InterPro" id="IPR009075">
    <property type="entry name" value="AcylCo_DH/oxidase_C"/>
</dbReference>
<dbReference type="Pfam" id="PF02770">
    <property type="entry name" value="Acyl-CoA_dh_M"/>
    <property type="match status" value="1"/>
</dbReference>
<dbReference type="SUPFAM" id="SSF47203">
    <property type="entry name" value="Acyl-CoA dehydrogenase C-terminal domain-like"/>
    <property type="match status" value="1"/>
</dbReference>
<dbReference type="PANTHER" id="PTHR43884">
    <property type="entry name" value="ACYL-COA DEHYDROGENASE"/>
    <property type="match status" value="1"/>
</dbReference>
<feature type="domain" description="Acyl-CoA dehydrogenase/oxidase C-terminal" evidence="5">
    <location>
        <begin position="230"/>
        <end position="376"/>
    </location>
</feature>
<organism evidence="8 9">
    <name type="scientific">Paraburkholderia metrosideri</name>
    <dbReference type="NCBI Taxonomy" id="580937"/>
    <lineage>
        <taxon>Bacteria</taxon>
        <taxon>Pseudomonadati</taxon>
        <taxon>Pseudomonadota</taxon>
        <taxon>Betaproteobacteria</taxon>
        <taxon>Burkholderiales</taxon>
        <taxon>Burkholderiaceae</taxon>
        <taxon>Paraburkholderia</taxon>
    </lineage>
</organism>
<dbReference type="Gene3D" id="2.40.110.10">
    <property type="entry name" value="Butyryl-CoA Dehydrogenase, subunit A, domain 2"/>
    <property type="match status" value="1"/>
</dbReference>
<name>A0ABW9DXN2_9BURK</name>
<gene>
    <name evidence="8" type="ORF">PQQ63_23875</name>
</gene>
<dbReference type="PROSITE" id="PS00072">
    <property type="entry name" value="ACYL_COA_DH_1"/>
    <property type="match status" value="1"/>
</dbReference>
<dbReference type="EMBL" id="JAQQCF010000022">
    <property type="protein sequence ID" value="MFM0639732.1"/>
    <property type="molecule type" value="Genomic_DNA"/>
</dbReference>
<comment type="similarity">
    <text evidence="2">Belongs to the acyl-CoA dehydrogenase family.</text>
</comment>
<comment type="cofactor">
    <cofactor evidence="1">
        <name>FAD</name>
        <dbReference type="ChEBI" id="CHEBI:57692"/>
    </cofactor>
</comment>
<dbReference type="SUPFAM" id="SSF56645">
    <property type="entry name" value="Acyl-CoA dehydrogenase NM domain-like"/>
    <property type="match status" value="1"/>
</dbReference>
<dbReference type="PIRSF" id="PIRSF016578">
    <property type="entry name" value="HsaA"/>
    <property type="match status" value="1"/>
</dbReference>
<protein>
    <submittedName>
        <fullName evidence="8">Acyl-CoA dehydrogenase family protein</fullName>
    </submittedName>
</protein>
<keyword evidence="3" id="KW-0285">Flavoprotein</keyword>
<evidence type="ECO:0000259" key="7">
    <source>
        <dbReference type="Pfam" id="PF02771"/>
    </source>
</evidence>
<dbReference type="InterPro" id="IPR036250">
    <property type="entry name" value="AcylCo_DH-like_C"/>
</dbReference>
<evidence type="ECO:0000256" key="4">
    <source>
        <dbReference type="ARBA" id="ARBA00022827"/>
    </source>
</evidence>
<dbReference type="InterPro" id="IPR046373">
    <property type="entry name" value="Acyl-CoA_Oxase/DH_mid-dom_sf"/>
</dbReference>
<keyword evidence="9" id="KW-1185">Reference proteome</keyword>
<dbReference type="Gene3D" id="1.20.140.10">
    <property type="entry name" value="Butyryl-CoA Dehydrogenase, subunit A, domain 3"/>
    <property type="match status" value="1"/>
</dbReference>
<dbReference type="InterPro" id="IPR006091">
    <property type="entry name" value="Acyl-CoA_Oxase/DH_mid-dom"/>
</dbReference>
<dbReference type="Gene3D" id="1.10.540.10">
    <property type="entry name" value="Acyl-CoA dehydrogenase/oxidase, N-terminal domain"/>
    <property type="match status" value="1"/>
</dbReference>
<dbReference type="InterPro" id="IPR013786">
    <property type="entry name" value="AcylCoA_DH/ox_N"/>
</dbReference>
<dbReference type="PANTHER" id="PTHR43884:SF40">
    <property type="entry name" value="ACYL-COA DEHYDROGENASE"/>
    <property type="match status" value="1"/>
</dbReference>
<dbReference type="InterPro" id="IPR037069">
    <property type="entry name" value="AcylCoA_DH/ox_N_sf"/>
</dbReference>